<feature type="transmembrane region" description="Helical" evidence="1">
    <location>
        <begin position="98"/>
        <end position="114"/>
    </location>
</feature>
<accession>A0A518AM03</accession>
<keyword evidence="1" id="KW-0472">Membrane</keyword>
<keyword evidence="1" id="KW-0812">Transmembrane</keyword>
<dbReference type="Proteomes" id="UP000315750">
    <property type="component" value="Chromosome"/>
</dbReference>
<organism evidence="2 3">
    <name type="scientific">Aeoliella mucimassa</name>
    <dbReference type="NCBI Taxonomy" id="2527972"/>
    <lineage>
        <taxon>Bacteria</taxon>
        <taxon>Pseudomonadati</taxon>
        <taxon>Planctomycetota</taxon>
        <taxon>Planctomycetia</taxon>
        <taxon>Pirellulales</taxon>
        <taxon>Lacipirellulaceae</taxon>
        <taxon>Aeoliella</taxon>
    </lineage>
</organism>
<dbReference type="Pfam" id="PF04304">
    <property type="entry name" value="DUF454"/>
    <property type="match status" value="1"/>
</dbReference>
<dbReference type="PANTHER" id="PTHR35813:SF1">
    <property type="entry name" value="INNER MEMBRANE PROTEIN YBAN"/>
    <property type="match status" value="1"/>
</dbReference>
<feature type="transmembrane region" description="Helical" evidence="1">
    <location>
        <begin position="120"/>
        <end position="138"/>
    </location>
</feature>
<sequence>MLMQTQQLPLSASDSAQQCVQGAKRVVYVTIGSLFLALGLVGVVLPGLPTTPFLLLTSYFYARSSPALNQRLLENPLVGPILQNWYEHRGVTLRVKRIAIAMVLAAMAMLVALSSLAWPALASILAIAMFGLLVVYRLPVVPNNETSGC</sequence>
<dbReference type="GO" id="GO:0005886">
    <property type="term" value="C:plasma membrane"/>
    <property type="evidence" value="ECO:0007669"/>
    <property type="project" value="TreeGrafter"/>
</dbReference>
<proteinExistence type="predicted"/>
<dbReference type="InterPro" id="IPR007401">
    <property type="entry name" value="DUF454"/>
</dbReference>
<name>A0A518AM03_9BACT</name>
<dbReference type="PANTHER" id="PTHR35813">
    <property type="entry name" value="INNER MEMBRANE PROTEIN YBAN"/>
    <property type="match status" value="1"/>
</dbReference>
<feature type="transmembrane region" description="Helical" evidence="1">
    <location>
        <begin position="34"/>
        <end position="62"/>
    </location>
</feature>
<evidence type="ECO:0000313" key="3">
    <source>
        <dbReference type="Proteomes" id="UP000315750"/>
    </source>
</evidence>
<dbReference type="KEGG" id="amuc:Pan181_19570"/>
<keyword evidence="1" id="KW-1133">Transmembrane helix</keyword>
<evidence type="ECO:0000313" key="2">
    <source>
        <dbReference type="EMBL" id="QDU55762.1"/>
    </source>
</evidence>
<evidence type="ECO:0000256" key="1">
    <source>
        <dbReference type="SAM" id="Phobius"/>
    </source>
</evidence>
<gene>
    <name evidence="2" type="primary">ybaN</name>
    <name evidence="2" type="ORF">Pan181_19570</name>
</gene>
<dbReference type="AlphaFoldDB" id="A0A518AM03"/>
<dbReference type="RefSeq" id="WP_197529092.1">
    <property type="nucleotide sequence ID" value="NZ_CP036278.1"/>
</dbReference>
<protein>
    <submittedName>
        <fullName evidence="2">Inner membrane protein YbaN</fullName>
    </submittedName>
</protein>
<dbReference type="EMBL" id="CP036278">
    <property type="protein sequence ID" value="QDU55762.1"/>
    <property type="molecule type" value="Genomic_DNA"/>
</dbReference>
<reference evidence="2 3" key="1">
    <citation type="submission" date="2019-02" db="EMBL/GenBank/DDBJ databases">
        <title>Deep-cultivation of Planctomycetes and their phenomic and genomic characterization uncovers novel biology.</title>
        <authorList>
            <person name="Wiegand S."/>
            <person name="Jogler M."/>
            <person name="Boedeker C."/>
            <person name="Pinto D."/>
            <person name="Vollmers J."/>
            <person name="Rivas-Marin E."/>
            <person name="Kohn T."/>
            <person name="Peeters S.H."/>
            <person name="Heuer A."/>
            <person name="Rast P."/>
            <person name="Oberbeckmann S."/>
            <person name="Bunk B."/>
            <person name="Jeske O."/>
            <person name="Meyerdierks A."/>
            <person name="Storesund J.E."/>
            <person name="Kallscheuer N."/>
            <person name="Luecker S."/>
            <person name="Lage O.M."/>
            <person name="Pohl T."/>
            <person name="Merkel B.J."/>
            <person name="Hornburger P."/>
            <person name="Mueller R.-W."/>
            <person name="Bruemmer F."/>
            <person name="Labrenz M."/>
            <person name="Spormann A.M."/>
            <person name="Op den Camp H."/>
            <person name="Overmann J."/>
            <person name="Amann R."/>
            <person name="Jetten M.S.M."/>
            <person name="Mascher T."/>
            <person name="Medema M.H."/>
            <person name="Devos D.P."/>
            <person name="Kaster A.-K."/>
            <person name="Ovreas L."/>
            <person name="Rohde M."/>
            <person name="Galperin M.Y."/>
            <person name="Jogler C."/>
        </authorList>
    </citation>
    <scope>NUCLEOTIDE SEQUENCE [LARGE SCALE GENOMIC DNA]</scope>
    <source>
        <strain evidence="2 3">Pan181</strain>
    </source>
</reference>
<keyword evidence="3" id="KW-1185">Reference proteome</keyword>